<evidence type="ECO:0000256" key="1">
    <source>
        <dbReference type="ARBA" id="ARBA00009136"/>
    </source>
</evidence>
<dbReference type="AlphaFoldDB" id="J9HY95"/>
<evidence type="ECO:0000313" key="9">
    <source>
        <dbReference type="Proteomes" id="UP000682892"/>
    </source>
</evidence>
<dbReference type="EMBL" id="CH477258">
    <property type="protein sequence ID" value="EJY57445.1"/>
    <property type="molecule type" value="Genomic_DNA"/>
</dbReference>
<gene>
    <name evidence="8" type="ORF">AaeL_AAEL017147</name>
</gene>
<dbReference type="GO" id="GO:0004190">
    <property type="term" value="F:aspartic-type endopeptidase activity"/>
    <property type="evidence" value="ECO:0007669"/>
    <property type="project" value="UniProtKB-KW"/>
</dbReference>
<dbReference type="PROSITE" id="PS50175">
    <property type="entry name" value="ASP_PROT_RETROV"/>
    <property type="match status" value="1"/>
</dbReference>
<feature type="compositionally biased region" description="Low complexity" evidence="5">
    <location>
        <begin position="105"/>
        <end position="123"/>
    </location>
</feature>
<dbReference type="MEROPS" id="A28.A05"/>
<dbReference type="Pfam" id="PF00240">
    <property type="entry name" value="ubiquitin"/>
    <property type="match status" value="1"/>
</dbReference>
<dbReference type="PANTHER" id="PTHR15397">
    <property type="entry name" value="SODIUM-GLUCOSE COTRANSPORTER REGULATORY PROTEIN -RELATED"/>
    <property type="match status" value="1"/>
</dbReference>
<dbReference type="Pfam" id="PF08238">
    <property type="entry name" value="Sel1"/>
    <property type="match status" value="5"/>
</dbReference>
<dbReference type="InterPro" id="IPR001995">
    <property type="entry name" value="Peptidase_A2_cat"/>
</dbReference>
<proteinExistence type="inferred from homology"/>
<dbReference type="CDD" id="cd05479">
    <property type="entry name" value="RP_DDI"/>
    <property type="match status" value="1"/>
</dbReference>
<evidence type="ECO:0000256" key="3">
    <source>
        <dbReference type="ARBA" id="ARBA00022750"/>
    </source>
</evidence>
<dbReference type="Pfam" id="PF24669">
    <property type="entry name" value="Ddi2_HDD"/>
    <property type="match status" value="1"/>
</dbReference>
<dbReference type="VEuPathDB" id="VectorBase:AAEL020259"/>
<dbReference type="Proteomes" id="UP000682892">
    <property type="component" value="Chromosome 1"/>
</dbReference>
<dbReference type="SUPFAM" id="SSF81901">
    <property type="entry name" value="HCP-like"/>
    <property type="match status" value="1"/>
</dbReference>
<dbReference type="SUPFAM" id="SSF54236">
    <property type="entry name" value="Ubiquitin-like"/>
    <property type="match status" value="1"/>
</dbReference>
<evidence type="ECO:0000313" key="8">
    <source>
        <dbReference type="EMBL" id="EJY57445.1"/>
    </source>
</evidence>
<name>J9HY95_AEDAE</name>
<feature type="domain" description="Peptidase A2" evidence="7">
    <location>
        <begin position="247"/>
        <end position="326"/>
    </location>
</feature>
<dbReference type="InterPro" id="IPR029071">
    <property type="entry name" value="Ubiquitin-like_domsf"/>
</dbReference>
<evidence type="ECO:0000259" key="7">
    <source>
        <dbReference type="PROSITE" id="PS50175"/>
    </source>
</evidence>
<dbReference type="Gene3D" id="1.25.40.10">
    <property type="entry name" value="Tetratricopeptide repeat domain"/>
    <property type="match status" value="1"/>
</dbReference>
<dbReference type="PROSITE" id="PS50053">
    <property type="entry name" value="UBIQUITIN_2"/>
    <property type="match status" value="1"/>
</dbReference>
<dbReference type="PANTHER" id="PTHR15397:SF3">
    <property type="entry name" value="DNA DAMAGE INDUCIBLE 1 HOMOLOG 2"/>
    <property type="match status" value="1"/>
</dbReference>
<evidence type="ECO:0000259" key="6">
    <source>
        <dbReference type="PROSITE" id="PS50053"/>
    </source>
</evidence>
<dbReference type="GO" id="GO:0006508">
    <property type="term" value="P:proteolysis"/>
    <property type="evidence" value="ECO:0007669"/>
    <property type="project" value="UniProtKB-KW"/>
</dbReference>
<dbReference type="Pfam" id="PF09668">
    <property type="entry name" value="Asp_protease"/>
    <property type="match status" value="1"/>
</dbReference>
<dbReference type="SUPFAM" id="SSF50630">
    <property type="entry name" value="Acid proteases"/>
    <property type="match status" value="1"/>
</dbReference>
<dbReference type="InterPro" id="IPR000626">
    <property type="entry name" value="Ubiquitin-like_dom"/>
</dbReference>
<dbReference type="SMART" id="SM00671">
    <property type="entry name" value="SEL1"/>
    <property type="match status" value="4"/>
</dbReference>
<comment type="similarity">
    <text evidence="1">Belongs to the DDI1 family.</text>
</comment>
<reference evidence="8" key="3">
    <citation type="submission" date="2012-09" db="EMBL/GenBank/DDBJ databases">
        <authorList>
            <consortium name="VectorBase"/>
        </authorList>
    </citation>
    <scope>NUCLEOTIDE SEQUENCE</scope>
    <source>
        <strain evidence="8">Liverpool</strain>
    </source>
</reference>
<keyword evidence="4" id="KW-0378">Hydrolase</keyword>
<dbReference type="SMART" id="SM00213">
    <property type="entry name" value="UBQ"/>
    <property type="match status" value="1"/>
</dbReference>
<protein>
    <submittedName>
        <fullName evidence="8">AAEL017147-PB</fullName>
    </submittedName>
</protein>
<dbReference type="VEuPathDB" id="VectorBase:AAEL025122"/>
<dbReference type="CDD" id="cd01796">
    <property type="entry name" value="Ubl_Ddi1_like"/>
    <property type="match status" value="1"/>
</dbReference>
<feature type="domain" description="Ubiquitin-like" evidence="6">
    <location>
        <begin position="1"/>
        <end position="70"/>
    </location>
</feature>
<accession>J9HY95</accession>
<dbReference type="Gene3D" id="2.40.70.10">
    <property type="entry name" value="Acid Proteases"/>
    <property type="match status" value="1"/>
</dbReference>
<dbReference type="InterPro" id="IPR011990">
    <property type="entry name" value="TPR-like_helical_dom_sf"/>
</dbReference>
<organism evidence="8 9">
    <name type="scientific">Aedes aegypti</name>
    <name type="common">Yellowfever mosquito</name>
    <name type="synonym">Culex aegypti</name>
    <dbReference type="NCBI Taxonomy" id="7159"/>
    <lineage>
        <taxon>Eukaryota</taxon>
        <taxon>Metazoa</taxon>
        <taxon>Ecdysozoa</taxon>
        <taxon>Arthropoda</taxon>
        <taxon>Hexapoda</taxon>
        <taxon>Insecta</taxon>
        <taxon>Pterygota</taxon>
        <taxon>Neoptera</taxon>
        <taxon>Endopterygota</taxon>
        <taxon>Diptera</taxon>
        <taxon>Nematocera</taxon>
        <taxon>Culicoidea</taxon>
        <taxon>Culicidae</taxon>
        <taxon>Culicinae</taxon>
        <taxon>Aedini</taxon>
        <taxon>Aedes</taxon>
        <taxon>Stegomyia</taxon>
    </lineage>
</organism>
<keyword evidence="2" id="KW-0645">Protease</keyword>
<dbReference type="FunFam" id="2.40.70.10:FF:000005">
    <property type="entry name" value="DNA damage inducible 1 homolog 2"/>
    <property type="match status" value="1"/>
</dbReference>
<evidence type="ECO:0000256" key="4">
    <source>
        <dbReference type="ARBA" id="ARBA00022801"/>
    </source>
</evidence>
<dbReference type="Gene3D" id="3.10.20.90">
    <property type="entry name" value="Phosphatidylinositol 3-kinase Catalytic Subunit, Chain A, domain 1"/>
    <property type="match status" value="1"/>
</dbReference>
<feature type="region of interest" description="Disordered" evidence="5">
    <location>
        <begin position="103"/>
        <end position="132"/>
    </location>
</feature>
<dbReference type="InterPro" id="IPR019103">
    <property type="entry name" value="Peptidase_aspartic_DDI1-type"/>
</dbReference>
<reference evidence="8" key="2">
    <citation type="journal article" date="2007" name="Science">
        <title>Genome sequence of Aedes aegypti, a major arbovirus vector.</title>
        <authorList>
            <person name="Nene V."/>
            <person name="Wortman J.R."/>
            <person name="Lawson D."/>
            <person name="Haas B."/>
            <person name="Kodira C."/>
            <person name="Tu Z.J."/>
            <person name="Loftus B."/>
            <person name="Xi Z."/>
            <person name="Megy K."/>
            <person name="Grabherr M."/>
            <person name="Ren Q."/>
            <person name="Zdobnov E.M."/>
            <person name="Lobo N.F."/>
            <person name="Campbell K.S."/>
            <person name="Brown S.E."/>
            <person name="Bonaldo M.F."/>
            <person name="Zhu J."/>
            <person name="Sinkins S.P."/>
            <person name="Hogenkamp D.G."/>
            <person name="Amedeo P."/>
            <person name="Arensburger P."/>
            <person name="Atkinson P.W."/>
            <person name="Bidwell S."/>
            <person name="Biedler J."/>
            <person name="Birney E."/>
            <person name="Bruggner R.V."/>
            <person name="Costas J."/>
            <person name="Coy M.R."/>
            <person name="Crabtree J."/>
            <person name="Crawford M."/>
            <person name="Debruyn B."/>
            <person name="Decaprio D."/>
            <person name="Eiglmeier K."/>
            <person name="Eisenstadt E."/>
            <person name="El-Dorry H."/>
            <person name="Gelbart W.M."/>
            <person name="Gomes S.L."/>
            <person name="Hammond M."/>
            <person name="Hannick L.I."/>
            <person name="Hogan J.R."/>
            <person name="Holmes M.H."/>
            <person name="Jaffe D."/>
            <person name="Johnston J.S."/>
            <person name="Kennedy R.C."/>
            <person name="Koo H."/>
            <person name="Kravitz S."/>
            <person name="Kriventseva E.V."/>
            <person name="Kulp D."/>
            <person name="Labutti K."/>
            <person name="Lee E."/>
            <person name="Li S."/>
            <person name="Lovin D.D."/>
            <person name="Mao C."/>
            <person name="Mauceli E."/>
            <person name="Menck C.F."/>
            <person name="Miller J.R."/>
            <person name="Montgomery P."/>
            <person name="Mori A."/>
            <person name="Nascimento A.L."/>
            <person name="Naveira H.F."/>
            <person name="Nusbaum C."/>
            <person name="O'leary S."/>
            <person name="Orvis J."/>
            <person name="Pertea M."/>
            <person name="Quesneville H."/>
            <person name="Reidenbach K.R."/>
            <person name="Rogers Y.H."/>
            <person name="Roth C.W."/>
            <person name="Schneider J.R."/>
            <person name="Schatz M."/>
            <person name="Shumway M."/>
            <person name="Stanke M."/>
            <person name="Stinson E.O."/>
            <person name="Tubio J.M."/>
            <person name="Vanzee J.P."/>
            <person name="Verjovski-Almeida S."/>
            <person name="Werner D."/>
            <person name="White O."/>
            <person name="Wyder S."/>
            <person name="Zeng Q."/>
            <person name="Zhao Q."/>
            <person name="Zhao Y."/>
            <person name="Hill C.A."/>
            <person name="Raikhel A.S."/>
            <person name="Soares M.B."/>
            <person name="Knudson D.L."/>
            <person name="Lee N.H."/>
            <person name="Galagan J."/>
            <person name="Salzberg S.L."/>
            <person name="Paulsen I.T."/>
            <person name="Dimopoulos G."/>
            <person name="Collins F.H."/>
            <person name="Birren B."/>
            <person name="Fraser-Liggett C.M."/>
            <person name="Severson D.W."/>
        </authorList>
    </citation>
    <scope>NUCLEOTIDE SEQUENCE [LARGE SCALE GENOMIC DNA]</scope>
    <source>
        <strain evidence="8">Liverpool</strain>
    </source>
</reference>
<evidence type="ECO:0000256" key="2">
    <source>
        <dbReference type="ARBA" id="ARBA00022670"/>
    </source>
</evidence>
<evidence type="ECO:0000256" key="5">
    <source>
        <dbReference type="SAM" id="MobiDB-lite"/>
    </source>
</evidence>
<dbReference type="InterPro" id="IPR033882">
    <property type="entry name" value="DDI1_N"/>
</dbReference>
<dbReference type="InterPro" id="IPR021109">
    <property type="entry name" value="Peptidase_aspartic_dom_sf"/>
</dbReference>
<keyword evidence="3" id="KW-0064">Aspartyl protease</keyword>
<reference evidence="8" key="1">
    <citation type="submission" date="2005-10" db="EMBL/GenBank/DDBJ databases">
        <authorList>
            <person name="Loftus B.J."/>
            <person name="Nene V.M."/>
            <person name="Hannick L.I."/>
            <person name="Bidwell S."/>
            <person name="Haas B."/>
            <person name="Amedeo P."/>
            <person name="Orvis J."/>
            <person name="Wortman J.R."/>
            <person name="White O.R."/>
            <person name="Salzberg S."/>
            <person name="Shumway M."/>
            <person name="Koo H."/>
            <person name="Zhao Y."/>
            <person name="Holmes M."/>
            <person name="Miller J."/>
            <person name="Schatz M."/>
            <person name="Pop M."/>
            <person name="Pai G."/>
            <person name="Utterback T."/>
            <person name="Rogers Y.-H."/>
            <person name="Kravitz S."/>
            <person name="Fraser C.M."/>
        </authorList>
    </citation>
    <scope>NUCLEOTIDE SEQUENCE</scope>
    <source>
        <strain evidence="8">Liverpool</strain>
    </source>
</reference>
<dbReference type="PhylomeDB" id="J9HY95"/>
<dbReference type="STRING" id="7159.J9HY95"/>
<sequence>MRVTVTTPADYTFPLEVSDDMELENFKALCEIESGFPASEIVISFNGQPLLDDKKTLTQLGIKDGDVVMLQHIMQAAQQASQAAQPSRLASLDFSSIQIPSAVATNSTSSSSGSGNSGLLNNNRPSPTVAPEDDPAVVREMFLSNPDQLALLKQNNPRLAEALLSGNLETFATVLRKQIQERMEKQQQRLRILQASPFDAEAQRLIAEEIKQKNIEANMEAAMEYNPETFGTVVMLYINCRVNGHPVKAFIDSGAQATIMSAAAAERCNIMRLVDTRWAGIAKGVGVQKIIGRIHMVQIQIENDFLTSSFSVLEEQPMDMLLGLDMLKRHQCNIDLKHNILKIGTTGTETRFLAEGELPECARLTGSPEEEQKALAESARIAEEMALKEAVVKSQQDQVCHLLGDYLEGIKKDFDKAAKVYRSNCDDYGYAKSCLKYGNYSFLGKGRASDKGDPVKAYSYYEKGCELNDPDACLHSGLLLVSKSIPKDMKRDVPKAFEYLKKACSMNNANACFYLSGMHISGVLKDEFNTPKVKEELEQKEKLSPGSSASLLPEGAYVVERDMHKAFEFAYKACELRNMYACANLSQMYAKGDGTTKDEKKAEKYKQMAMEMQDEIKKQQQLTFQQGLNPT</sequence>
<dbReference type="InterPro" id="IPR057273">
    <property type="entry name" value="Ddi1/2_HDD"/>
</dbReference>
<dbReference type="InterPro" id="IPR006597">
    <property type="entry name" value="Sel1-like"/>
</dbReference>